<keyword evidence="2" id="KW-1185">Reference proteome</keyword>
<sequence length="126" mass="13807">MSKSSNFLFYLTFILILLSTSSGAGHGGRIERGGQGQPSDSRHDGARGVGAGVIGANEVGSSSRSAHGETSSLNIQRVREELIREYTASKDVTKYIECFNCFVNMQELTQKKLDKTINIPEEVFNY</sequence>
<protein>
    <submittedName>
        <fullName evidence="1">Uncharacterized protein</fullName>
    </submittedName>
</protein>
<reference evidence="1" key="1">
    <citation type="submission" date="2023-11" db="EMBL/GenBank/DDBJ databases">
        <authorList>
            <person name="Poullet M."/>
        </authorList>
    </citation>
    <scope>NUCLEOTIDE SEQUENCE</scope>
    <source>
        <strain evidence="1">E1834</strain>
    </source>
</reference>
<accession>A0ACB0ZMZ2</accession>
<dbReference type="EMBL" id="CAVMJV010000039">
    <property type="protein sequence ID" value="CAK5079807.1"/>
    <property type="molecule type" value="Genomic_DNA"/>
</dbReference>
<name>A0ACB0ZMZ2_MELEN</name>
<proteinExistence type="predicted"/>
<dbReference type="Proteomes" id="UP001497535">
    <property type="component" value="Unassembled WGS sequence"/>
</dbReference>
<evidence type="ECO:0000313" key="2">
    <source>
        <dbReference type="Proteomes" id="UP001497535"/>
    </source>
</evidence>
<organism evidence="1 2">
    <name type="scientific">Meloidogyne enterolobii</name>
    <name type="common">Root-knot nematode worm</name>
    <name type="synonym">Meloidogyne mayaguensis</name>
    <dbReference type="NCBI Taxonomy" id="390850"/>
    <lineage>
        <taxon>Eukaryota</taxon>
        <taxon>Metazoa</taxon>
        <taxon>Ecdysozoa</taxon>
        <taxon>Nematoda</taxon>
        <taxon>Chromadorea</taxon>
        <taxon>Rhabditida</taxon>
        <taxon>Tylenchina</taxon>
        <taxon>Tylenchomorpha</taxon>
        <taxon>Tylenchoidea</taxon>
        <taxon>Meloidogynidae</taxon>
        <taxon>Meloidogyninae</taxon>
        <taxon>Meloidogyne</taxon>
    </lineage>
</organism>
<evidence type="ECO:0000313" key="1">
    <source>
        <dbReference type="EMBL" id="CAK5079807.1"/>
    </source>
</evidence>
<comment type="caution">
    <text evidence="1">The sequence shown here is derived from an EMBL/GenBank/DDBJ whole genome shotgun (WGS) entry which is preliminary data.</text>
</comment>
<gene>
    <name evidence="1" type="ORF">MENTE1834_LOCUS26944</name>
</gene>